<accession>A0A367G4W8</accession>
<organism evidence="1 2">
    <name type="scientific">Blautia obeum</name>
    <dbReference type="NCBI Taxonomy" id="40520"/>
    <lineage>
        <taxon>Bacteria</taxon>
        <taxon>Bacillati</taxon>
        <taxon>Bacillota</taxon>
        <taxon>Clostridia</taxon>
        <taxon>Lachnospirales</taxon>
        <taxon>Lachnospiraceae</taxon>
        <taxon>Blautia</taxon>
    </lineage>
</organism>
<proteinExistence type="predicted"/>
<comment type="caution">
    <text evidence="1">The sequence shown here is derived from an EMBL/GenBank/DDBJ whole genome shotgun (WGS) entry which is preliminary data.</text>
</comment>
<dbReference type="EMBL" id="PSQG01000003">
    <property type="protein sequence ID" value="RCH45752.1"/>
    <property type="molecule type" value="Genomic_DNA"/>
</dbReference>
<evidence type="ECO:0000313" key="1">
    <source>
        <dbReference type="EMBL" id="RCH45752.1"/>
    </source>
</evidence>
<name>A0A367G4W8_9FIRM</name>
<evidence type="ECO:0000313" key="2">
    <source>
        <dbReference type="Proteomes" id="UP000253208"/>
    </source>
</evidence>
<dbReference type="AlphaFoldDB" id="A0A367G4W8"/>
<gene>
    <name evidence="1" type="ORF">C4886_02725</name>
</gene>
<protein>
    <submittedName>
        <fullName evidence="1">Uncharacterized protein</fullName>
    </submittedName>
</protein>
<sequence length="139" mass="16122">MTDQKLIAGIFNDFLGLYTGKIQTGIRPLIEKYEDHPMLIGLLSNLDEAAKIQAPKAMKEIYSFYKEYRGRDLEDADWKELTEKARQISAGWNENEWVRRVVLEMISLLDSDDAERRKIALEVEKEMEAAEREQEINAA</sequence>
<reference evidence="1 2" key="1">
    <citation type="submission" date="2018-02" db="EMBL/GenBank/DDBJ databases">
        <title>Complete genome sequencing of Faecalibacterium prausnitzii strains isolated from the human gut.</title>
        <authorList>
            <person name="Fitzgerald B.C."/>
            <person name="Shkoporov A.N."/>
            <person name="Ross P.R."/>
            <person name="Hill C."/>
        </authorList>
    </citation>
    <scope>NUCLEOTIDE SEQUENCE [LARGE SCALE GENOMIC DNA]</scope>
    <source>
        <strain evidence="1 2">APC942/31-1</strain>
    </source>
</reference>
<dbReference type="RefSeq" id="WP_114001633.1">
    <property type="nucleotide sequence ID" value="NZ_PSQG01000003.1"/>
</dbReference>
<dbReference type="Proteomes" id="UP000253208">
    <property type="component" value="Unassembled WGS sequence"/>
</dbReference>